<feature type="region of interest" description="Disordered" evidence="1">
    <location>
        <begin position="31"/>
        <end position="71"/>
    </location>
</feature>
<feature type="chain" id="PRO_5012386123" description="Secreted protein" evidence="2">
    <location>
        <begin position="21"/>
        <end position="71"/>
    </location>
</feature>
<evidence type="ECO:0000256" key="2">
    <source>
        <dbReference type="SAM" id="SignalP"/>
    </source>
</evidence>
<name>A0A1L9U4J7_ASPBC</name>
<feature type="signal peptide" evidence="2">
    <location>
        <begin position="1"/>
        <end position="20"/>
    </location>
</feature>
<keyword evidence="4" id="KW-1185">Reference proteome</keyword>
<evidence type="ECO:0000313" key="3">
    <source>
        <dbReference type="EMBL" id="OJJ66595.1"/>
    </source>
</evidence>
<dbReference type="VEuPathDB" id="FungiDB:ASPBRDRAFT_48896"/>
<gene>
    <name evidence="3" type="ORF">ASPBRDRAFT_48896</name>
</gene>
<evidence type="ECO:0000313" key="4">
    <source>
        <dbReference type="Proteomes" id="UP000184499"/>
    </source>
</evidence>
<dbReference type="GeneID" id="93578674"/>
<protein>
    <recommendedName>
        <fullName evidence="5">Secreted protein</fullName>
    </recommendedName>
</protein>
<dbReference type="RefSeq" id="XP_067473845.1">
    <property type="nucleotide sequence ID" value="XM_067626186.1"/>
</dbReference>
<organism evidence="3 4">
    <name type="scientific">Aspergillus brasiliensis (strain CBS 101740 / IMI 381727 / IBT 21946)</name>
    <dbReference type="NCBI Taxonomy" id="767769"/>
    <lineage>
        <taxon>Eukaryota</taxon>
        <taxon>Fungi</taxon>
        <taxon>Dikarya</taxon>
        <taxon>Ascomycota</taxon>
        <taxon>Pezizomycotina</taxon>
        <taxon>Eurotiomycetes</taxon>
        <taxon>Eurotiomycetidae</taxon>
        <taxon>Eurotiales</taxon>
        <taxon>Aspergillaceae</taxon>
        <taxon>Aspergillus</taxon>
        <taxon>Aspergillus subgen. Circumdati</taxon>
    </lineage>
</organism>
<evidence type="ECO:0008006" key="5">
    <source>
        <dbReference type="Google" id="ProtNLM"/>
    </source>
</evidence>
<dbReference type="Proteomes" id="UP000184499">
    <property type="component" value="Unassembled WGS sequence"/>
</dbReference>
<accession>A0A1L9U4J7</accession>
<dbReference type="AlphaFoldDB" id="A0A1L9U4J7"/>
<proteinExistence type="predicted"/>
<reference evidence="4" key="1">
    <citation type="journal article" date="2017" name="Genome Biol.">
        <title>Comparative genomics reveals high biological diversity and specific adaptations in the industrially and medically important fungal genus Aspergillus.</title>
        <authorList>
            <person name="de Vries R.P."/>
            <person name="Riley R."/>
            <person name="Wiebenga A."/>
            <person name="Aguilar-Osorio G."/>
            <person name="Amillis S."/>
            <person name="Uchima C.A."/>
            <person name="Anderluh G."/>
            <person name="Asadollahi M."/>
            <person name="Askin M."/>
            <person name="Barry K."/>
            <person name="Battaglia E."/>
            <person name="Bayram O."/>
            <person name="Benocci T."/>
            <person name="Braus-Stromeyer S.A."/>
            <person name="Caldana C."/>
            <person name="Canovas D."/>
            <person name="Cerqueira G.C."/>
            <person name="Chen F."/>
            <person name="Chen W."/>
            <person name="Choi C."/>
            <person name="Clum A."/>
            <person name="Dos Santos R.A."/>
            <person name="Damasio A.R."/>
            <person name="Diallinas G."/>
            <person name="Emri T."/>
            <person name="Fekete E."/>
            <person name="Flipphi M."/>
            <person name="Freyberg S."/>
            <person name="Gallo A."/>
            <person name="Gournas C."/>
            <person name="Habgood R."/>
            <person name="Hainaut M."/>
            <person name="Harispe M.L."/>
            <person name="Henrissat B."/>
            <person name="Hilden K.S."/>
            <person name="Hope R."/>
            <person name="Hossain A."/>
            <person name="Karabika E."/>
            <person name="Karaffa L."/>
            <person name="Karanyi Z."/>
            <person name="Krasevec N."/>
            <person name="Kuo A."/>
            <person name="Kusch H."/>
            <person name="LaButti K."/>
            <person name="Lagendijk E.L."/>
            <person name="Lapidus A."/>
            <person name="Levasseur A."/>
            <person name="Lindquist E."/>
            <person name="Lipzen A."/>
            <person name="Logrieco A.F."/>
            <person name="MacCabe A."/>
            <person name="Maekelae M.R."/>
            <person name="Malavazi I."/>
            <person name="Melin P."/>
            <person name="Meyer V."/>
            <person name="Mielnichuk N."/>
            <person name="Miskei M."/>
            <person name="Molnar A.P."/>
            <person name="Mule G."/>
            <person name="Ngan C.Y."/>
            <person name="Orejas M."/>
            <person name="Orosz E."/>
            <person name="Ouedraogo J.P."/>
            <person name="Overkamp K.M."/>
            <person name="Park H.-S."/>
            <person name="Perrone G."/>
            <person name="Piumi F."/>
            <person name="Punt P.J."/>
            <person name="Ram A.F."/>
            <person name="Ramon A."/>
            <person name="Rauscher S."/>
            <person name="Record E."/>
            <person name="Riano-Pachon D.M."/>
            <person name="Robert V."/>
            <person name="Roehrig J."/>
            <person name="Ruller R."/>
            <person name="Salamov A."/>
            <person name="Salih N.S."/>
            <person name="Samson R.A."/>
            <person name="Sandor E."/>
            <person name="Sanguinetti M."/>
            <person name="Schuetze T."/>
            <person name="Sepcic K."/>
            <person name="Shelest E."/>
            <person name="Sherlock G."/>
            <person name="Sophianopoulou V."/>
            <person name="Squina F.M."/>
            <person name="Sun H."/>
            <person name="Susca A."/>
            <person name="Todd R.B."/>
            <person name="Tsang A."/>
            <person name="Unkles S.E."/>
            <person name="van de Wiele N."/>
            <person name="van Rossen-Uffink D."/>
            <person name="Oliveira J.V."/>
            <person name="Vesth T.C."/>
            <person name="Visser J."/>
            <person name="Yu J.-H."/>
            <person name="Zhou M."/>
            <person name="Andersen M.R."/>
            <person name="Archer D.B."/>
            <person name="Baker S.E."/>
            <person name="Benoit I."/>
            <person name="Brakhage A.A."/>
            <person name="Braus G.H."/>
            <person name="Fischer R."/>
            <person name="Frisvad J.C."/>
            <person name="Goldman G.H."/>
            <person name="Houbraken J."/>
            <person name="Oakley B."/>
            <person name="Pocsi I."/>
            <person name="Scazzocchio C."/>
            <person name="Seiboth B."/>
            <person name="vanKuyk P.A."/>
            <person name="Wortman J."/>
            <person name="Dyer P.S."/>
            <person name="Grigoriev I.V."/>
        </authorList>
    </citation>
    <scope>NUCLEOTIDE SEQUENCE [LARGE SCALE GENOMIC DNA]</scope>
    <source>
        <strain evidence="4">CBS 101740 / IMI 381727 / IBT 21946</strain>
    </source>
</reference>
<feature type="compositionally biased region" description="Polar residues" evidence="1">
    <location>
        <begin position="61"/>
        <end position="71"/>
    </location>
</feature>
<keyword evidence="2" id="KW-0732">Signal</keyword>
<evidence type="ECO:0000256" key="1">
    <source>
        <dbReference type="SAM" id="MobiDB-lite"/>
    </source>
</evidence>
<dbReference type="EMBL" id="KV878698">
    <property type="protein sequence ID" value="OJJ66595.1"/>
    <property type="molecule type" value="Genomic_DNA"/>
</dbReference>
<sequence length="71" mass="7710">MAVLMDYCLFFLSFLSSNRGLIAPKKLSTTINDQPDRRPGQTGSAWTCGKSSMKGKMAPTNAPQTHGSWSS</sequence>